<dbReference type="InterPro" id="IPR041588">
    <property type="entry name" value="Integrase_H2C2"/>
</dbReference>
<name>A0ABQ9IH28_9NEOP</name>
<feature type="domain" description="Integrase zinc-binding" evidence="1">
    <location>
        <begin position="47"/>
        <end position="86"/>
    </location>
</feature>
<dbReference type="Gene3D" id="1.10.340.70">
    <property type="match status" value="1"/>
</dbReference>
<sequence length="87" mass="10142">MDVLMNTQQNDLEAKNLIYTQPDKYKEDDGLEGKKEMGDPRTAAFTCKHFHDHPLSGRPGMKETIHEITKRYTWASIHQDLCEYVCQ</sequence>
<proteinExistence type="predicted"/>
<evidence type="ECO:0000313" key="3">
    <source>
        <dbReference type="Proteomes" id="UP001159363"/>
    </source>
</evidence>
<evidence type="ECO:0000259" key="1">
    <source>
        <dbReference type="Pfam" id="PF17921"/>
    </source>
</evidence>
<evidence type="ECO:0000313" key="2">
    <source>
        <dbReference type="EMBL" id="KAJ8895998.1"/>
    </source>
</evidence>
<protein>
    <recommendedName>
        <fullName evidence="1">Integrase zinc-binding domain-containing protein</fullName>
    </recommendedName>
</protein>
<keyword evidence="3" id="KW-1185">Reference proteome</keyword>
<accession>A0ABQ9IH28</accession>
<dbReference type="Pfam" id="PF17921">
    <property type="entry name" value="Integrase_H2C2"/>
    <property type="match status" value="1"/>
</dbReference>
<dbReference type="EMBL" id="JARBHB010000001">
    <property type="protein sequence ID" value="KAJ8895998.1"/>
    <property type="molecule type" value="Genomic_DNA"/>
</dbReference>
<reference evidence="2 3" key="1">
    <citation type="submission" date="2023-02" db="EMBL/GenBank/DDBJ databases">
        <title>LHISI_Scaffold_Assembly.</title>
        <authorList>
            <person name="Stuart O.P."/>
            <person name="Cleave R."/>
            <person name="Magrath M.J.L."/>
            <person name="Mikheyev A.S."/>
        </authorList>
    </citation>
    <scope>NUCLEOTIDE SEQUENCE [LARGE SCALE GENOMIC DNA]</scope>
    <source>
        <strain evidence="2">Daus_M_001</strain>
        <tissue evidence="2">Leg muscle</tissue>
    </source>
</reference>
<organism evidence="2 3">
    <name type="scientific">Dryococelus australis</name>
    <dbReference type="NCBI Taxonomy" id="614101"/>
    <lineage>
        <taxon>Eukaryota</taxon>
        <taxon>Metazoa</taxon>
        <taxon>Ecdysozoa</taxon>
        <taxon>Arthropoda</taxon>
        <taxon>Hexapoda</taxon>
        <taxon>Insecta</taxon>
        <taxon>Pterygota</taxon>
        <taxon>Neoptera</taxon>
        <taxon>Polyneoptera</taxon>
        <taxon>Phasmatodea</taxon>
        <taxon>Verophasmatodea</taxon>
        <taxon>Anareolatae</taxon>
        <taxon>Phasmatidae</taxon>
        <taxon>Eurycanthinae</taxon>
        <taxon>Dryococelus</taxon>
    </lineage>
</organism>
<comment type="caution">
    <text evidence="2">The sequence shown here is derived from an EMBL/GenBank/DDBJ whole genome shotgun (WGS) entry which is preliminary data.</text>
</comment>
<gene>
    <name evidence="2" type="ORF">PR048_001339</name>
</gene>
<dbReference type="Proteomes" id="UP001159363">
    <property type="component" value="Chromosome 1"/>
</dbReference>